<feature type="transmembrane region" description="Helical" evidence="7">
    <location>
        <begin position="137"/>
        <end position="162"/>
    </location>
</feature>
<dbReference type="AlphaFoldDB" id="A0A9W4U8J4"/>
<dbReference type="Proteomes" id="UP001152607">
    <property type="component" value="Unassembled WGS sequence"/>
</dbReference>
<comment type="subcellular location">
    <subcellularLocation>
        <location evidence="1">Membrane</location>
        <topology evidence="1">Multi-pass membrane protein</topology>
    </subcellularLocation>
</comment>
<evidence type="ECO:0000313" key="9">
    <source>
        <dbReference type="EMBL" id="CAI6331692.1"/>
    </source>
</evidence>
<feature type="transmembrane region" description="Helical" evidence="7">
    <location>
        <begin position="90"/>
        <end position="111"/>
    </location>
</feature>
<organism evidence="9 10">
    <name type="scientific">Periconia digitata</name>
    <dbReference type="NCBI Taxonomy" id="1303443"/>
    <lineage>
        <taxon>Eukaryota</taxon>
        <taxon>Fungi</taxon>
        <taxon>Dikarya</taxon>
        <taxon>Ascomycota</taxon>
        <taxon>Pezizomycotina</taxon>
        <taxon>Dothideomycetes</taxon>
        <taxon>Pleosporomycetidae</taxon>
        <taxon>Pleosporales</taxon>
        <taxon>Massarineae</taxon>
        <taxon>Periconiaceae</taxon>
        <taxon>Periconia</taxon>
    </lineage>
</organism>
<comment type="similarity">
    <text evidence="2">Belongs to the amino acid/polyamine transporter 2 family.</text>
</comment>
<name>A0A9W4U8J4_9PLEO</name>
<gene>
    <name evidence="9" type="ORF">PDIGIT_LOCUS4719</name>
</gene>
<feature type="transmembrane region" description="Helical" evidence="7">
    <location>
        <begin position="194"/>
        <end position="219"/>
    </location>
</feature>
<keyword evidence="3 7" id="KW-0812">Transmembrane</keyword>
<reference evidence="9" key="1">
    <citation type="submission" date="2023-01" db="EMBL/GenBank/DDBJ databases">
        <authorList>
            <person name="Van Ghelder C."/>
            <person name="Rancurel C."/>
        </authorList>
    </citation>
    <scope>NUCLEOTIDE SEQUENCE</scope>
    <source>
        <strain evidence="9">CNCM I-4278</strain>
    </source>
</reference>
<dbReference type="Gene3D" id="1.20.1740.10">
    <property type="entry name" value="Amino acid/polyamine transporter I"/>
    <property type="match status" value="1"/>
</dbReference>
<keyword evidence="10" id="KW-1185">Reference proteome</keyword>
<feature type="transmembrane region" description="Helical" evidence="7">
    <location>
        <begin position="446"/>
        <end position="469"/>
    </location>
</feature>
<accession>A0A9W4U8J4</accession>
<dbReference type="GO" id="GO:0015179">
    <property type="term" value="F:L-amino acid transmembrane transporter activity"/>
    <property type="evidence" value="ECO:0007669"/>
    <property type="project" value="TreeGrafter"/>
</dbReference>
<evidence type="ECO:0000313" key="10">
    <source>
        <dbReference type="Proteomes" id="UP001152607"/>
    </source>
</evidence>
<feature type="compositionally biased region" description="Polar residues" evidence="6">
    <location>
        <begin position="1"/>
        <end position="15"/>
    </location>
</feature>
<keyword evidence="4 7" id="KW-1133">Transmembrane helix</keyword>
<feature type="transmembrane region" description="Helical" evidence="7">
    <location>
        <begin position="379"/>
        <end position="398"/>
    </location>
</feature>
<evidence type="ECO:0000256" key="3">
    <source>
        <dbReference type="ARBA" id="ARBA00022692"/>
    </source>
</evidence>
<feature type="transmembrane region" description="Helical" evidence="7">
    <location>
        <begin position="292"/>
        <end position="315"/>
    </location>
</feature>
<feature type="compositionally biased region" description="Basic and acidic residues" evidence="6">
    <location>
        <begin position="16"/>
        <end position="27"/>
    </location>
</feature>
<dbReference type="PANTHER" id="PTHR22950">
    <property type="entry name" value="AMINO ACID TRANSPORTER"/>
    <property type="match status" value="1"/>
</dbReference>
<feature type="region of interest" description="Disordered" evidence="6">
    <location>
        <begin position="1"/>
        <end position="47"/>
    </location>
</feature>
<evidence type="ECO:0000256" key="4">
    <source>
        <dbReference type="ARBA" id="ARBA00022989"/>
    </source>
</evidence>
<feature type="domain" description="Amino acid transporter transmembrane" evidence="8">
    <location>
        <begin position="58"/>
        <end position="469"/>
    </location>
</feature>
<dbReference type="InterPro" id="IPR013057">
    <property type="entry name" value="AA_transpt_TM"/>
</dbReference>
<dbReference type="PANTHER" id="PTHR22950:SF479">
    <property type="entry name" value="AMINO ACID TRANSPORTER (EUROFUNG)-RELATED"/>
    <property type="match status" value="1"/>
</dbReference>
<evidence type="ECO:0000256" key="2">
    <source>
        <dbReference type="ARBA" id="ARBA00008066"/>
    </source>
</evidence>
<evidence type="ECO:0000256" key="5">
    <source>
        <dbReference type="ARBA" id="ARBA00023136"/>
    </source>
</evidence>
<dbReference type="EMBL" id="CAOQHR010000003">
    <property type="protein sequence ID" value="CAI6331692.1"/>
    <property type="molecule type" value="Genomic_DNA"/>
</dbReference>
<evidence type="ECO:0000256" key="1">
    <source>
        <dbReference type="ARBA" id="ARBA00004141"/>
    </source>
</evidence>
<evidence type="ECO:0000256" key="7">
    <source>
        <dbReference type="SAM" id="Phobius"/>
    </source>
</evidence>
<evidence type="ECO:0000259" key="8">
    <source>
        <dbReference type="Pfam" id="PF01490"/>
    </source>
</evidence>
<feature type="transmembrane region" description="Helical" evidence="7">
    <location>
        <begin position="168"/>
        <end position="187"/>
    </location>
</feature>
<dbReference type="OrthoDB" id="40134at2759"/>
<feature type="transmembrane region" description="Helical" evidence="7">
    <location>
        <begin position="404"/>
        <end position="425"/>
    </location>
</feature>
<keyword evidence="5 7" id="KW-0472">Membrane</keyword>
<comment type="caution">
    <text evidence="9">The sequence shown here is derived from an EMBL/GenBank/DDBJ whole genome shotgun (WGS) entry which is preliminary data.</text>
</comment>
<evidence type="ECO:0000256" key="6">
    <source>
        <dbReference type="SAM" id="MobiDB-lite"/>
    </source>
</evidence>
<dbReference type="GO" id="GO:0016020">
    <property type="term" value="C:membrane"/>
    <property type="evidence" value="ECO:0007669"/>
    <property type="project" value="UniProtKB-SubCell"/>
</dbReference>
<sequence length="494" mass="53924">MNHSAMEQNNTLENSNLRDARNEKDDLSSNGKQSSPPVYPNDYDQQTGETFDPYGGKKLGMVRTALIFFTNQVGIGILSLPSMLHTIGLIPGIITIIAMGVLATYTAYILIQFYRRYPMIRDVVDVGRIMGGKPLEIIVGIAHVLNLCLICASANVTLSIALNTITEHALCTVGFIGIPMVMCWILCMPRSLNFAGWFGIPATISIFTAVFIVIIALAVGGPDYNGTVNGGTGYWGEPPNEPLKMRLGPNPGATMNQQFESVLNVAFAYAGNQAFITVMCEMRNPSKDYTPAIIWLNAIGVPMYVIVACVVYHLAGQYVVSPALGSAPGVASKVAYGLLFPTLLGSGLVFGHTGIKYMYNVVMDKMIKTRHKLTDNTPITWGVWLGVGTLFWVTSFILANAIPVFGSILGISSALFVTWFTFGMANAQWIFINWGNQFINWKKTSLALFNWFMILASAFLTVFGLYTSISDLSARINDPDDPLTVFTCANNALF</sequence>
<feature type="transmembrane region" description="Helical" evidence="7">
    <location>
        <begin position="65"/>
        <end position="84"/>
    </location>
</feature>
<dbReference type="Pfam" id="PF01490">
    <property type="entry name" value="Aa_trans"/>
    <property type="match status" value="1"/>
</dbReference>
<feature type="transmembrane region" description="Helical" evidence="7">
    <location>
        <begin position="261"/>
        <end position="280"/>
    </location>
</feature>
<feature type="transmembrane region" description="Helical" evidence="7">
    <location>
        <begin position="335"/>
        <end position="359"/>
    </location>
</feature>
<protein>
    <recommendedName>
        <fullName evidence="8">Amino acid transporter transmembrane domain-containing protein</fullName>
    </recommendedName>
</protein>
<proteinExistence type="inferred from homology"/>